<keyword evidence="1" id="KW-0812">Transmembrane</keyword>
<sequence length="101" mass="11572">MEKQEGYKTLDEKQKRYWKKNLRLISGLLAVWALVGFGGGILFAEPLSNVQFFGISLSFWIAQQGAILVFISLILIYAIRMDKLDKEYLDQVKNEKQSNVG</sequence>
<proteinExistence type="predicted"/>
<evidence type="ECO:0000313" key="3">
    <source>
        <dbReference type="EMBL" id="MUK87545.1"/>
    </source>
</evidence>
<dbReference type="Proteomes" id="UP000469125">
    <property type="component" value="Unassembled WGS sequence"/>
</dbReference>
<dbReference type="EMBL" id="WOCA01000002">
    <property type="protein sequence ID" value="MUK87545.1"/>
    <property type="molecule type" value="Genomic_DNA"/>
</dbReference>
<dbReference type="RefSeq" id="WP_155667327.1">
    <property type="nucleotide sequence ID" value="NZ_WOCA01000002.1"/>
</dbReference>
<keyword evidence="4" id="KW-1185">Reference proteome</keyword>
<accession>A0A6N8FDR0</accession>
<name>A0A6N8FDR0_9BACI</name>
<evidence type="ECO:0000256" key="1">
    <source>
        <dbReference type="SAM" id="Phobius"/>
    </source>
</evidence>
<dbReference type="InterPro" id="IPR019886">
    <property type="entry name" value="Na_symporter_ssu"/>
</dbReference>
<feature type="transmembrane region" description="Helical" evidence="1">
    <location>
        <begin position="50"/>
        <end position="79"/>
    </location>
</feature>
<reference evidence="3 4" key="1">
    <citation type="submission" date="2019-11" db="EMBL/GenBank/DDBJ databases">
        <authorList>
            <person name="Li X."/>
        </authorList>
    </citation>
    <scope>NUCLEOTIDE SEQUENCE [LARGE SCALE GENOMIC DNA]</scope>
    <source>
        <strain evidence="3 4">L9</strain>
    </source>
</reference>
<dbReference type="AlphaFoldDB" id="A0A6N8FDR0"/>
<evidence type="ECO:0000259" key="2">
    <source>
        <dbReference type="Pfam" id="PF13937"/>
    </source>
</evidence>
<keyword evidence="1" id="KW-0472">Membrane</keyword>
<comment type="caution">
    <text evidence="3">The sequence shown here is derived from an EMBL/GenBank/DDBJ whole genome shotgun (WGS) entry which is preliminary data.</text>
</comment>
<gene>
    <name evidence="3" type="ORF">GMD78_03905</name>
</gene>
<evidence type="ECO:0000313" key="4">
    <source>
        <dbReference type="Proteomes" id="UP000469125"/>
    </source>
</evidence>
<keyword evidence="1" id="KW-1133">Transmembrane helix</keyword>
<feature type="domain" description="Sodium symporter small subunit" evidence="2">
    <location>
        <begin position="14"/>
        <end position="88"/>
    </location>
</feature>
<protein>
    <submittedName>
        <fullName evidence="3">DUF4212 domain-containing protein</fullName>
    </submittedName>
</protein>
<organism evidence="3 4">
    <name type="scientific">Ornithinibacillus caprae</name>
    <dbReference type="NCBI Taxonomy" id="2678566"/>
    <lineage>
        <taxon>Bacteria</taxon>
        <taxon>Bacillati</taxon>
        <taxon>Bacillota</taxon>
        <taxon>Bacilli</taxon>
        <taxon>Bacillales</taxon>
        <taxon>Bacillaceae</taxon>
        <taxon>Ornithinibacillus</taxon>
    </lineage>
</organism>
<dbReference type="NCBIfam" id="TIGR03647">
    <property type="entry name" value="Na_symport_sm"/>
    <property type="match status" value="1"/>
</dbReference>
<feature type="transmembrane region" description="Helical" evidence="1">
    <location>
        <begin position="21"/>
        <end position="44"/>
    </location>
</feature>
<dbReference type="Pfam" id="PF13937">
    <property type="entry name" value="DUF4212"/>
    <property type="match status" value="1"/>
</dbReference>